<keyword evidence="1" id="KW-0812">Transmembrane</keyword>
<feature type="transmembrane region" description="Helical" evidence="1">
    <location>
        <begin position="118"/>
        <end position="141"/>
    </location>
</feature>
<keyword evidence="1" id="KW-0472">Membrane</keyword>
<dbReference type="RefSeq" id="WP_119754582.1">
    <property type="nucleotide sequence ID" value="NZ_CP032382.1"/>
</dbReference>
<dbReference type="Pfam" id="PF11028">
    <property type="entry name" value="TMEM260-like"/>
    <property type="match status" value="1"/>
</dbReference>
<proteinExistence type="predicted"/>
<dbReference type="OrthoDB" id="9807602at2"/>
<keyword evidence="3" id="KW-1185">Reference proteome</keyword>
<feature type="transmembrane region" description="Helical" evidence="1">
    <location>
        <begin position="7"/>
        <end position="24"/>
    </location>
</feature>
<feature type="transmembrane region" description="Helical" evidence="1">
    <location>
        <begin position="147"/>
        <end position="165"/>
    </location>
</feature>
<evidence type="ECO:0000313" key="3">
    <source>
        <dbReference type="Proteomes" id="UP000266183"/>
    </source>
</evidence>
<feature type="transmembrane region" description="Helical" evidence="1">
    <location>
        <begin position="291"/>
        <end position="311"/>
    </location>
</feature>
<feature type="transmembrane region" description="Helical" evidence="1">
    <location>
        <begin position="214"/>
        <end position="236"/>
    </location>
</feature>
<sequence>MNFQKTNNIFGWVVFVVALVTYWLTMEETASYWDCGEFIAVSYKLEVPHPPGAPLFLLIGRLFSFLAFGDVTKVAYWINFSSVLASAFCVTFLFWSIVLFGRKIMRITREEEITEPKLWVLMGAGLVGSLAYTFCDSAWFSAVEAEVYAMSSFFTAFVVWAMLKWDVIEDESKANRWLLLIFYMVGLSIGVHLLNLVTIPALALIYYFKKYQPTVWGVIGAMIVSLLIIFFVNDLIIPGLPTLASYFEIYFVNDLGLPFDSGVIVFSLILLVGLVYTIYYSQKHQKVLLNTFANATAFILIGYASYALVLVRSSYDPPIDEDDPSDVMTYVSYLKREQYGSRPLLYGPYFTSQPVDMKQGDAIYKKGKDKYEIKDHKFEYVYEPGSETILPRVWSSDPDHAQIYRDNLGLAEGQKPTFGDNLKFMFQHQIGWMYVRYFFFNFAGRESDIQNADWISPLNWFEKLPPALAENRGRNNFFMIPFLLGLVGMFYQSVHNTRNFVVVTLLFILTGVALVVYLNSPPTEPRERDYIYAGSYYAFCFWIGFAVIAMAETFASFTKNLKTSAIIATALGLTAPILMGAAGWDDHNRSDRYFSVDSAINYLQSCSKNAILFTGGDNDTFPLWYSQEVEGVRTDMRVIVLSYYNTDWYIEQSMRKVYTSEAFPYTLTAENYSQNGLNDYLPYYETGIKQMDLHKFLDLVKTNNKSLLHPNYGGSRNMLPSKEIVLKVDVEKVKALGIIPEGMDSLIVPEMRFKVRGGGLEKKDLAMLDVLATANWERPLYVNNTSLAQFNVDLSRYVVQEGNAYRILPVYNPRPFNQQELVNTKVSTENMLTKFQFRNLDNPKVYYNQDYRNFVLNHRSSFNSLAQYLLLQGDTAKAREVLLFALAKMPDASIPYDYTNAQTLDMLFEVGEKEKAMEIANIMSKRADELATYYITKRDFGRELQVNIVILGELQRVLYKYGEADLAKKIEEAYEKHAGVFQSRGGGF</sequence>
<feature type="transmembrane region" description="Helical" evidence="1">
    <location>
        <begin position="563"/>
        <end position="584"/>
    </location>
</feature>
<protein>
    <submittedName>
        <fullName evidence="2">DUF2723 domain-containing protein</fullName>
    </submittedName>
</protein>
<name>A0A385SLT1_9BACT</name>
<feature type="transmembrane region" description="Helical" evidence="1">
    <location>
        <begin position="500"/>
        <end position="518"/>
    </location>
</feature>
<dbReference type="Proteomes" id="UP000266183">
    <property type="component" value="Chromosome"/>
</dbReference>
<dbReference type="EMBL" id="CP032382">
    <property type="protein sequence ID" value="AYB31311.1"/>
    <property type="molecule type" value="Genomic_DNA"/>
</dbReference>
<feature type="transmembrane region" description="Helical" evidence="1">
    <location>
        <begin position="530"/>
        <end position="551"/>
    </location>
</feature>
<dbReference type="KEGG" id="chk:D4L85_12300"/>
<evidence type="ECO:0000256" key="1">
    <source>
        <dbReference type="SAM" id="Phobius"/>
    </source>
</evidence>
<dbReference type="AlphaFoldDB" id="A0A385SLT1"/>
<reference evidence="3" key="1">
    <citation type="submission" date="2018-09" db="EMBL/GenBank/DDBJ databases">
        <title>Chryseolinea sp. KIS68-18 isolated from soil.</title>
        <authorList>
            <person name="Weon H.-Y."/>
            <person name="Kwon S.-W."/>
            <person name="Lee S.A."/>
        </authorList>
    </citation>
    <scope>NUCLEOTIDE SEQUENCE [LARGE SCALE GENOMIC DNA]</scope>
    <source>
        <strain evidence="3">KIS68-18</strain>
    </source>
</reference>
<dbReference type="InterPro" id="IPR021280">
    <property type="entry name" value="TMEM260-like"/>
</dbReference>
<keyword evidence="1" id="KW-1133">Transmembrane helix</keyword>
<dbReference type="InterPro" id="IPR052724">
    <property type="entry name" value="GT117_domain-containing"/>
</dbReference>
<feature type="transmembrane region" description="Helical" evidence="1">
    <location>
        <begin position="74"/>
        <end position="98"/>
    </location>
</feature>
<organism evidence="2 3">
    <name type="scientific">Chryseolinea soli</name>
    <dbReference type="NCBI Taxonomy" id="2321403"/>
    <lineage>
        <taxon>Bacteria</taxon>
        <taxon>Pseudomonadati</taxon>
        <taxon>Bacteroidota</taxon>
        <taxon>Cytophagia</taxon>
        <taxon>Cytophagales</taxon>
        <taxon>Fulvivirgaceae</taxon>
        <taxon>Chryseolinea</taxon>
    </lineage>
</organism>
<dbReference type="PANTHER" id="PTHR16214:SF3">
    <property type="entry name" value="TRANSMEMBRANE PROTEIN 260"/>
    <property type="match status" value="1"/>
</dbReference>
<feature type="transmembrane region" description="Helical" evidence="1">
    <location>
        <begin position="477"/>
        <end position="494"/>
    </location>
</feature>
<gene>
    <name evidence="2" type="ORF">D4L85_12300</name>
</gene>
<feature type="transmembrane region" description="Helical" evidence="1">
    <location>
        <begin position="257"/>
        <end position="279"/>
    </location>
</feature>
<evidence type="ECO:0000313" key="2">
    <source>
        <dbReference type="EMBL" id="AYB31311.1"/>
    </source>
</evidence>
<dbReference type="PANTHER" id="PTHR16214">
    <property type="entry name" value="TRANSMEMBRANE PROTEIN 260"/>
    <property type="match status" value="1"/>
</dbReference>
<feature type="transmembrane region" description="Helical" evidence="1">
    <location>
        <begin position="177"/>
        <end position="208"/>
    </location>
</feature>
<accession>A0A385SLT1</accession>